<reference evidence="5" key="1">
    <citation type="submission" date="2022-06" db="EMBL/GenBank/DDBJ databases">
        <title>CFH 74404 Thermomicrobiaceae sp.</title>
        <authorList>
            <person name="Ming H."/>
            <person name="Li W.-J."/>
            <person name="Zhao Z."/>
        </authorList>
    </citation>
    <scope>NUCLEOTIDE SEQUENCE</scope>
    <source>
        <strain evidence="5">CFH 74404</strain>
    </source>
</reference>
<dbReference type="RefSeq" id="WP_284058075.1">
    <property type="nucleotide sequence ID" value="NZ_JAMSLR010000013.1"/>
</dbReference>
<dbReference type="SUPFAM" id="SSF53822">
    <property type="entry name" value="Periplasmic binding protein-like I"/>
    <property type="match status" value="1"/>
</dbReference>
<dbReference type="InterPro" id="IPR028082">
    <property type="entry name" value="Peripla_BP_I"/>
</dbReference>
<evidence type="ECO:0000256" key="2">
    <source>
        <dbReference type="ARBA" id="ARBA00022729"/>
    </source>
</evidence>
<dbReference type="PANTHER" id="PTHR30483">
    <property type="entry name" value="LEUCINE-SPECIFIC-BINDING PROTEIN"/>
    <property type="match status" value="1"/>
</dbReference>
<feature type="region of interest" description="Disordered" evidence="3">
    <location>
        <begin position="43"/>
        <end position="84"/>
    </location>
</feature>
<dbReference type="Pfam" id="PF13458">
    <property type="entry name" value="Peripla_BP_6"/>
    <property type="match status" value="1"/>
</dbReference>
<evidence type="ECO:0000256" key="1">
    <source>
        <dbReference type="ARBA" id="ARBA00010062"/>
    </source>
</evidence>
<feature type="domain" description="Leucine-binding protein" evidence="4">
    <location>
        <begin position="90"/>
        <end position="435"/>
    </location>
</feature>
<dbReference type="EMBL" id="JAMSLR010000013">
    <property type="protein sequence ID" value="MCM8750287.1"/>
    <property type="molecule type" value="Genomic_DNA"/>
</dbReference>
<dbReference type="Proteomes" id="UP001165306">
    <property type="component" value="Unassembled WGS sequence"/>
</dbReference>
<dbReference type="PANTHER" id="PTHR30483:SF6">
    <property type="entry name" value="PERIPLASMIC BINDING PROTEIN OF ABC TRANSPORTER FOR NATURAL AMINO ACIDS"/>
    <property type="match status" value="1"/>
</dbReference>
<comment type="similarity">
    <text evidence="1">Belongs to the leucine-binding protein family.</text>
</comment>
<comment type="caution">
    <text evidence="5">The sequence shown here is derived from an EMBL/GenBank/DDBJ whole genome shotgun (WGS) entry which is preliminary data.</text>
</comment>
<evidence type="ECO:0000259" key="4">
    <source>
        <dbReference type="Pfam" id="PF13458"/>
    </source>
</evidence>
<protein>
    <submittedName>
        <fullName evidence="5">ABC transporter substrate-binding protein</fullName>
    </submittedName>
</protein>
<dbReference type="InterPro" id="IPR051010">
    <property type="entry name" value="BCAA_transport"/>
</dbReference>
<dbReference type="PROSITE" id="PS51318">
    <property type="entry name" value="TAT"/>
    <property type="match status" value="1"/>
</dbReference>
<accession>A0AA42BAY7</accession>
<evidence type="ECO:0000313" key="5">
    <source>
        <dbReference type="EMBL" id="MCM8750287.1"/>
    </source>
</evidence>
<keyword evidence="2" id="KW-0732">Signal</keyword>
<evidence type="ECO:0000313" key="6">
    <source>
        <dbReference type="Proteomes" id="UP001165306"/>
    </source>
</evidence>
<dbReference type="Gene3D" id="3.40.50.2300">
    <property type="match status" value="2"/>
</dbReference>
<dbReference type="InterPro" id="IPR006311">
    <property type="entry name" value="TAT_signal"/>
</dbReference>
<gene>
    <name evidence="5" type="ORF">NET02_14130</name>
</gene>
<sequence length="458" mass="48422">MARGREEAMNMLERRLSRRAMLRVFGGGLATSVLLSACRGEQTPTTAPAATPTSAPAATPTAAATPTGAAGAATPTTAPAAATPTVSAEPIRLGILLDLSGPAAPNGEGNLRGLQLALEQAGMTVAGRTIQTFVEDSASQPEQALTKARQLVERDRVHLLAGITLSNQAAALKDYLVQNELPTIVTNAGLQALTRDPAMRSPYIFRVAITNGQQDAPMASYAYNTLGYQRVAVTAADYAAGHEHVAAFRSAFEKAGGQIVDEVYAPFGTQDFGPYLQRLGQLVGQVDAIYAFHGTSTDAIRFIVQYQEFGLKDQIPLVPSGENLDQSLLSEMGDAALDLMGGLAYTAFFESPENQAFVEAFQAKHNSLPGKVAYSGYLGGLVILEALESIDGQVEDKQGLLQALKQVQITGPAGEFRFHPESQGAVVTIFICRVEQVEGGQLGNVVVEQVPNVDDLSF</sequence>
<dbReference type="AlphaFoldDB" id="A0AA42BAY7"/>
<name>A0AA42BAY7_9BACT</name>
<organism evidence="5 6">
    <name type="scientific">Thermalbibacter longus</name>
    <dbReference type="NCBI Taxonomy" id="2951981"/>
    <lineage>
        <taxon>Bacteria</taxon>
        <taxon>Pseudomonadati</taxon>
        <taxon>Thermomicrobiota</taxon>
        <taxon>Thermomicrobia</taxon>
        <taxon>Thermomicrobiales</taxon>
        <taxon>Thermomicrobiaceae</taxon>
        <taxon>Thermalbibacter</taxon>
    </lineage>
</organism>
<dbReference type="InterPro" id="IPR028081">
    <property type="entry name" value="Leu-bd"/>
</dbReference>
<evidence type="ECO:0000256" key="3">
    <source>
        <dbReference type="SAM" id="MobiDB-lite"/>
    </source>
</evidence>
<keyword evidence="6" id="KW-1185">Reference proteome</keyword>
<proteinExistence type="inferred from homology"/>